<evidence type="ECO:0000313" key="2">
    <source>
        <dbReference type="Proteomes" id="UP000662314"/>
    </source>
</evidence>
<organism evidence="1 2">
    <name type="scientific">Dendronalium phyllosphericum CENA369</name>
    <dbReference type="NCBI Taxonomy" id="1725256"/>
    <lineage>
        <taxon>Bacteria</taxon>
        <taxon>Bacillati</taxon>
        <taxon>Cyanobacteriota</taxon>
        <taxon>Cyanophyceae</taxon>
        <taxon>Nostocales</taxon>
        <taxon>Nostocaceae</taxon>
        <taxon>Dendronalium</taxon>
        <taxon>Dendronalium phyllosphericum</taxon>
    </lineage>
</organism>
<gene>
    <name evidence="1" type="ORF">I8752_17740</name>
</gene>
<reference evidence="1 2" key="1">
    <citation type="journal article" date="2021" name="Int. J. Syst. Evol. Microbiol.">
        <title>Amazonocrinis nigriterrae gen. nov., sp. nov., Atlanticothrix silvestris gen. nov., sp. nov. and Dendronalium phyllosphericum gen. nov., sp. nov., nostocacean cyanobacteria from Brazilian environments.</title>
        <authorList>
            <person name="Alvarenga D.O."/>
            <person name="Andreote A.P.D."/>
            <person name="Branco L.H.Z."/>
            <person name="Delbaje E."/>
            <person name="Cruz R.B."/>
            <person name="Varani A.M."/>
            <person name="Fiore M.F."/>
        </authorList>
    </citation>
    <scope>NUCLEOTIDE SEQUENCE [LARGE SCALE GENOMIC DNA]</scope>
    <source>
        <strain evidence="1 2">CENA369</strain>
    </source>
</reference>
<keyword evidence="2" id="KW-1185">Reference proteome</keyword>
<proteinExistence type="predicted"/>
<name>A0A8J7I2J1_9NOST</name>
<accession>A0A8J7I2J1</accession>
<comment type="caution">
    <text evidence="1">The sequence shown here is derived from an EMBL/GenBank/DDBJ whole genome shotgun (WGS) entry which is preliminary data.</text>
</comment>
<evidence type="ECO:0000313" key="1">
    <source>
        <dbReference type="EMBL" id="MBH8574829.1"/>
    </source>
</evidence>
<protein>
    <submittedName>
        <fullName evidence="1">Uncharacterized protein</fullName>
    </submittedName>
</protein>
<dbReference type="RefSeq" id="WP_214433634.1">
    <property type="nucleotide sequence ID" value="NZ_CAWPUQ010000323.1"/>
</dbReference>
<dbReference type="Proteomes" id="UP000662314">
    <property type="component" value="Unassembled WGS sequence"/>
</dbReference>
<dbReference type="AlphaFoldDB" id="A0A8J7I2J1"/>
<sequence>MYKFVGTDDGRDGIFKKWLNRELVSVTNNIELQTQVSDTHNISQILDEAVGGWKGLRLKLRQGLESASQFYTELVSKVGETIGVADGEPIWNAYLGQWQVWVNFADGCRAVGCDWLAVV</sequence>
<dbReference type="EMBL" id="JAECZA010000085">
    <property type="protein sequence ID" value="MBH8574829.1"/>
    <property type="molecule type" value="Genomic_DNA"/>
</dbReference>